<dbReference type="EMBL" id="JAALLH010000001">
    <property type="protein sequence ID" value="NIY65634.1"/>
    <property type="molecule type" value="Genomic_DNA"/>
</dbReference>
<dbReference type="AlphaFoldDB" id="A0A7X6AWN8"/>
<evidence type="ECO:0000313" key="2">
    <source>
        <dbReference type="EMBL" id="NIY65634.1"/>
    </source>
</evidence>
<protein>
    <submittedName>
        <fullName evidence="2">Uncharacterized protein</fullName>
    </submittedName>
</protein>
<proteinExistence type="predicted"/>
<dbReference type="Proteomes" id="UP000536624">
    <property type="component" value="Unassembled WGS sequence"/>
</dbReference>
<evidence type="ECO:0000256" key="1">
    <source>
        <dbReference type="SAM" id="MobiDB-lite"/>
    </source>
</evidence>
<reference evidence="2 3" key="1">
    <citation type="submission" date="2020-02" db="EMBL/GenBank/DDBJ databases">
        <title>Streptomyces malaysiensis DSM14702 (JHCC583434, PFL_A843) Genome sequencing and assembly.</title>
        <authorList>
            <person name="Samborskyy M."/>
        </authorList>
    </citation>
    <scope>NUCLEOTIDE SEQUENCE [LARGE SCALE GENOMIC DNA]</scope>
    <source>
        <strain evidence="2 3">DSM 14702</strain>
    </source>
</reference>
<comment type="caution">
    <text evidence="2">The sequence shown here is derived from an EMBL/GenBank/DDBJ whole genome shotgun (WGS) entry which is preliminary data.</text>
</comment>
<accession>A0A7X6AWN8</accession>
<organism evidence="2 3">
    <name type="scientific">Streptomyces malaysiensis</name>
    <dbReference type="NCBI Taxonomy" id="92644"/>
    <lineage>
        <taxon>Bacteria</taxon>
        <taxon>Bacillati</taxon>
        <taxon>Actinomycetota</taxon>
        <taxon>Actinomycetes</taxon>
        <taxon>Kitasatosporales</taxon>
        <taxon>Streptomycetaceae</taxon>
        <taxon>Streptomyces</taxon>
        <taxon>Streptomyces violaceusniger group</taxon>
    </lineage>
</organism>
<name>A0A7X6AWN8_STRMQ</name>
<sequence>MAESAAQVMAKTTVSCPQARRDSARIGSGQLRSLISREIQKAQERHSISLWARQGHVHEGQHHRRTGTGSDGKLPTTALGDVPAQRLPGDFGERITAQCLRPRGGQVLETGANSGFRQQRVAQA</sequence>
<feature type="region of interest" description="Disordered" evidence="1">
    <location>
        <begin position="53"/>
        <end position="81"/>
    </location>
</feature>
<gene>
    <name evidence="2" type="ORF">SMALB_3639</name>
</gene>
<feature type="region of interest" description="Disordered" evidence="1">
    <location>
        <begin position="1"/>
        <end position="27"/>
    </location>
</feature>
<evidence type="ECO:0000313" key="3">
    <source>
        <dbReference type="Proteomes" id="UP000536624"/>
    </source>
</evidence>